<evidence type="ECO:0000313" key="1">
    <source>
        <dbReference type="EMBL" id="MFC3964486.1"/>
    </source>
</evidence>
<organism evidence="1 2">
    <name type="scientific">Nocardia jiangsuensis</name>
    <dbReference type="NCBI Taxonomy" id="1691563"/>
    <lineage>
        <taxon>Bacteria</taxon>
        <taxon>Bacillati</taxon>
        <taxon>Actinomycetota</taxon>
        <taxon>Actinomycetes</taxon>
        <taxon>Mycobacteriales</taxon>
        <taxon>Nocardiaceae</taxon>
        <taxon>Nocardia</taxon>
    </lineage>
</organism>
<comment type="caution">
    <text evidence="1">The sequence shown here is derived from an EMBL/GenBank/DDBJ whole genome shotgun (WGS) entry which is preliminary data.</text>
</comment>
<dbReference type="Gene3D" id="1.10.3210.10">
    <property type="entry name" value="Hypothetical protein af1432"/>
    <property type="match status" value="1"/>
</dbReference>
<dbReference type="RefSeq" id="WP_378614243.1">
    <property type="nucleotide sequence ID" value="NZ_JBHSAX010000017.1"/>
</dbReference>
<evidence type="ECO:0008006" key="3">
    <source>
        <dbReference type="Google" id="ProtNLM"/>
    </source>
</evidence>
<reference evidence="2" key="1">
    <citation type="journal article" date="2019" name="Int. J. Syst. Evol. Microbiol.">
        <title>The Global Catalogue of Microorganisms (GCM) 10K type strain sequencing project: providing services to taxonomists for standard genome sequencing and annotation.</title>
        <authorList>
            <consortium name="The Broad Institute Genomics Platform"/>
            <consortium name="The Broad Institute Genome Sequencing Center for Infectious Disease"/>
            <person name="Wu L."/>
            <person name="Ma J."/>
        </authorList>
    </citation>
    <scope>NUCLEOTIDE SEQUENCE [LARGE SCALE GENOMIC DNA]</scope>
    <source>
        <strain evidence="2">CGMCC 4.7330</strain>
    </source>
</reference>
<keyword evidence="2" id="KW-1185">Reference proteome</keyword>
<protein>
    <recommendedName>
        <fullName evidence="3">HD domain-containing protein</fullName>
    </recommendedName>
</protein>
<dbReference type="Proteomes" id="UP001595696">
    <property type="component" value="Unassembled WGS sequence"/>
</dbReference>
<proteinExistence type="predicted"/>
<evidence type="ECO:0000313" key="2">
    <source>
        <dbReference type="Proteomes" id="UP001595696"/>
    </source>
</evidence>
<gene>
    <name evidence="1" type="ORF">ACFO0B_21095</name>
</gene>
<sequence length="189" mass="20595">MSGTDSTSPGDALAADIGALLAPLTAAMGADETGYTHHVLRVLELCDLVAPPGVPRPSDRTEFRVAAVFHDLGIWSAGTFDYLPPSIALAEAHLRETDAAELIPTVTAMIEHHHKLRHAGAADDPVEIFRRADAVDVELALLGRFGVRRRGYRALARRYPDAGFHRRLVTLAGQRLRTHPTSPLPMLEW</sequence>
<accession>A0ABV8DWS5</accession>
<dbReference type="SUPFAM" id="SSF109604">
    <property type="entry name" value="HD-domain/PDEase-like"/>
    <property type="match status" value="1"/>
</dbReference>
<name>A0ABV8DWS5_9NOCA</name>
<dbReference type="EMBL" id="JBHSAX010000017">
    <property type="protein sequence ID" value="MFC3964486.1"/>
    <property type="molecule type" value="Genomic_DNA"/>
</dbReference>